<dbReference type="InterPro" id="IPR019734">
    <property type="entry name" value="TPR_rpt"/>
</dbReference>
<keyword evidence="2" id="KW-0732">Signal</keyword>
<organism evidence="3 4">
    <name type="scientific">Uliginosibacterium aquaticum</name>
    <dbReference type="NCBI Taxonomy" id="2731212"/>
    <lineage>
        <taxon>Bacteria</taxon>
        <taxon>Pseudomonadati</taxon>
        <taxon>Pseudomonadota</taxon>
        <taxon>Betaproteobacteria</taxon>
        <taxon>Rhodocyclales</taxon>
        <taxon>Zoogloeaceae</taxon>
        <taxon>Uliginosibacterium</taxon>
    </lineage>
</organism>
<dbReference type="InterPro" id="IPR011990">
    <property type="entry name" value="TPR-like_helical_dom_sf"/>
</dbReference>
<evidence type="ECO:0000313" key="3">
    <source>
        <dbReference type="EMBL" id="NSL55384.1"/>
    </source>
</evidence>
<keyword evidence="4" id="KW-1185">Reference proteome</keyword>
<evidence type="ECO:0000313" key="4">
    <source>
        <dbReference type="Proteomes" id="UP000778523"/>
    </source>
</evidence>
<dbReference type="Proteomes" id="UP000778523">
    <property type="component" value="Unassembled WGS sequence"/>
</dbReference>
<evidence type="ECO:0000256" key="2">
    <source>
        <dbReference type="SAM" id="SignalP"/>
    </source>
</evidence>
<feature type="repeat" description="TPR" evidence="1">
    <location>
        <begin position="140"/>
        <end position="173"/>
    </location>
</feature>
<feature type="signal peptide" evidence="2">
    <location>
        <begin position="1"/>
        <end position="25"/>
    </location>
</feature>
<dbReference type="PROSITE" id="PS50005">
    <property type="entry name" value="TPR"/>
    <property type="match status" value="1"/>
</dbReference>
<comment type="caution">
    <text evidence="3">The sequence shown here is derived from an EMBL/GenBank/DDBJ whole genome shotgun (WGS) entry which is preliminary data.</text>
</comment>
<gene>
    <name evidence="3" type="ORF">HJ583_010140</name>
</gene>
<evidence type="ECO:0000256" key="1">
    <source>
        <dbReference type="PROSITE-ProRule" id="PRU00339"/>
    </source>
</evidence>
<reference evidence="3 4" key="1">
    <citation type="submission" date="2020-06" db="EMBL/GenBank/DDBJ databases">
        <title>Draft genome of Uliginosibacterium sp. IMCC34675.</title>
        <authorList>
            <person name="Song J."/>
        </authorList>
    </citation>
    <scope>NUCLEOTIDE SEQUENCE [LARGE SCALE GENOMIC DNA]</scope>
    <source>
        <strain evidence="3 4">IMCC34675</strain>
    </source>
</reference>
<dbReference type="RefSeq" id="WP_170021797.1">
    <property type="nucleotide sequence ID" value="NZ_JABCSC020000002.1"/>
</dbReference>
<dbReference type="Gene3D" id="1.25.40.10">
    <property type="entry name" value="Tetratricopeptide repeat domain"/>
    <property type="match status" value="2"/>
</dbReference>
<dbReference type="Pfam" id="PF14559">
    <property type="entry name" value="TPR_19"/>
    <property type="match status" value="1"/>
</dbReference>
<accession>A0ABX2IF83</accession>
<name>A0ABX2IF83_9RHOO</name>
<sequence>MNASSRLVSGALLVCCLLPAFAASAAEPARASRAAPAKVLSAPEQARQYLRSGRVVEAADSLRAHLQLQPQDLDSRRLLLQLLLDGGHRAEAEAQLSEALALQPDAPDLRRLQASLLARRGEAALALASLHRSASFGQHAGDLAFAGQLAVQAGQPEAAREHFEQALRLGPVQPRWQLALAGVRLSLGDKAGARALLEAIPAESLADYADSSYAKQLMAAARLAD</sequence>
<proteinExistence type="predicted"/>
<dbReference type="EMBL" id="JABCSC020000002">
    <property type="protein sequence ID" value="NSL55384.1"/>
    <property type="molecule type" value="Genomic_DNA"/>
</dbReference>
<feature type="chain" id="PRO_5046954731" evidence="2">
    <location>
        <begin position="26"/>
        <end position="225"/>
    </location>
</feature>
<protein>
    <submittedName>
        <fullName evidence="3">Tetratricopeptide repeat protein</fullName>
    </submittedName>
</protein>
<keyword evidence="1" id="KW-0802">TPR repeat</keyword>
<dbReference type="SUPFAM" id="SSF48452">
    <property type="entry name" value="TPR-like"/>
    <property type="match status" value="1"/>
</dbReference>
<dbReference type="Pfam" id="PF13432">
    <property type="entry name" value="TPR_16"/>
    <property type="match status" value="1"/>
</dbReference>